<protein>
    <submittedName>
        <fullName evidence="2">Extensin family protein</fullName>
    </submittedName>
</protein>
<evidence type="ECO:0000259" key="1">
    <source>
        <dbReference type="Pfam" id="PF06904"/>
    </source>
</evidence>
<evidence type="ECO:0000313" key="2">
    <source>
        <dbReference type="EMBL" id="MBC2834889.1"/>
    </source>
</evidence>
<sequence length="229" mass="24398">MPVPALLAVTVSPATDGTLRPRKRPDVLLASAPVEAAPADEPARGGGLGALFGNRKPKKPVPTDGYVCGDPDIRGDELAPITSKVKGCGVEEPVRVTSIDGIRLRGGATIDCNTATALKTWIDKGMQPAFSKDVVELQIAGSYVCRPRNNIRGNKISEHGRGKAVDISAFVFSDGSEWTVKSDYNRQIRKAHKAACGIFGTTLGPGSDGYHEDHLHFDTAGYRNGPYCR</sequence>
<dbReference type="InterPro" id="IPR009683">
    <property type="entry name" value="Extensin-like_C"/>
</dbReference>
<organism evidence="2 3">
    <name type="scientific">Paragemmobacter straminiformis</name>
    <dbReference type="NCBI Taxonomy" id="2045119"/>
    <lineage>
        <taxon>Bacteria</taxon>
        <taxon>Pseudomonadati</taxon>
        <taxon>Pseudomonadota</taxon>
        <taxon>Alphaproteobacteria</taxon>
        <taxon>Rhodobacterales</taxon>
        <taxon>Paracoccaceae</taxon>
        <taxon>Paragemmobacter</taxon>
    </lineage>
</organism>
<evidence type="ECO:0000313" key="3">
    <source>
        <dbReference type="Proteomes" id="UP000555411"/>
    </source>
</evidence>
<feature type="domain" description="Extensin-like C-terminal" evidence="1">
    <location>
        <begin position="82"/>
        <end position="229"/>
    </location>
</feature>
<dbReference type="Pfam" id="PF06904">
    <property type="entry name" value="Extensin-like_C"/>
    <property type="match status" value="1"/>
</dbReference>
<dbReference type="Proteomes" id="UP000555411">
    <property type="component" value="Unassembled WGS sequence"/>
</dbReference>
<proteinExistence type="predicted"/>
<reference evidence="2 3" key="1">
    <citation type="journal article" date="2017" name="Int. J. Syst. Evol. Microbiol.">
        <title>Gemmobacter straminiformis sp. nov., isolated from an artificial fountain.</title>
        <authorList>
            <person name="Kang J.Y."/>
            <person name="Kim M.J."/>
            <person name="Chun J."/>
            <person name="Son K.P."/>
            <person name="Jahng K.Y."/>
        </authorList>
    </citation>
    <scope>NUCLEOTIDE SEQUENCE [LARGE SCALE GENOMIC DNA]</scope>
    <source>
        <strain evidence="2 3">CAM-8</strain>
    </source>
</reference>
<keyword evidence="3" id="KW-1185">Reference proteome</keyword>
<dbReference type="AlphaFoldDB" id="A0A842I5F2"/>
<gene>
    <name evidence="2" type="ORF">H7F16_05175</name>
</gene>
<dbReference type="RefSeq" id="WP_185796455.1">
    <property type="nucleotide sequence ID" value="NZ_JACLQD010000001.1"/>
</dbReference>
<name>A0A842I5F2_9RHOB</name>
<comment type="caution">
    <text evidence="2">The sequence shown here is derived from an EMBL/GenBank/DDBJ whole genome shotgun (WGS) entry which is preliminary data.</text>
</comment>
<dbReference type="EMBL" id="JACLQD010000001">
    <property type="protein sequence ID" value="MBC2834889.1"/>
    <property type="molecule type" value="Genomic_DNA"/>
</dbReference>
<accession>A0A842I5F2</accession>